<feature type="non-terminal residue" evidence="1">
    <location>
        <position position="1"/>
    </location>
</feature>
<name>A0ABW4KN94_9BACI</name>
<reference evidence="2" key="1">
    <citation type="journal article" date="2019" name="Int. J. Syst. Evol. Microbiol.">
        <title>The Global Catalogue of Microorganisms (GCM) 10K type strain sequencing project: providing services to taxonomists for standard genome sequencing and annotation.</title>
        <authorList>
            <consortium name="The Broad Institute Genomics Platform"/>
            <consortium name="The Broad Institute Genome Sequencing Center for Infectious Disease"/>
            <person name="Wu L."/>
            <person name="Ma J."/>
        </authorList>
    </citation>
    <scope>NUCLEOTIDE SEQUENCE [LARGE SCALE GENOMIC DNA]</scope>
    <source>
        <strain evidence="2">CGMCC 1.12295</strain>
    </source>
</reference>
<accession>A0ABW4KN94</accession>
<protein>
    <submittedName>
        <fullName evidence="1">Uncharacterized protein</fullName>
    </submittedName>
</protein>
<evidence type="ECO:0000313" key="1">
    <source>
        <dbReference type="EMBL" id="MFD1707695.1"/>
    </source>
</evidence>
<evidence type="ECO:0000313" key="2">
    <source>
        <dbReference type="Proteomes" id="UP001597301"/>
    </source>
</evidence>
<dbReference type="EMBL" id="JBHUEO010000040">
    <property type="protein sequence ID" value="MFD1707695.1"/>
    <property type="molecule type" value="Genomic_DNA"/>
</dbReference>
<proteinExistence type="predicted"/>
<dbReference type="Proteomes" id="UP001597301">
    <property type="component" value="Unassembled WGS sequence"/>
</dbReference>
<organism evidence="1 2">
    <name type="scientific">Siminovitchia sediminis</name>
    <dbReference type="NCBI Taxonomy" id="1274353"/>
    <lineage>
        <taxon>Bacteria</taxon>
        <taxon>Bacillati</taxon>
        <taxon>Bacillota</taxon>
        <taxon>Bacilli</taxon>
        <taxon>Bacillales</taxon>
        <taxon>Bacillaceae</taxon>
        <taxon>Siminovitchia</taxon>
    </lineage>
</organism>
<comment type="caution">
    <text evidence="1">The sequence shown here is derived from an EMBL/GenBank/DDBJ whole genome shotgun (WGS) entry which is preliminary data.</text>
</comment>
<sequence>LKVAGIRQLLLGKKPTNAKSGGEKRFGFLLLIYFRGYLDSPCFIFFRHSGDAVIHLIAWT</sequence>
<gene>
    <name evidence="1" type="ORF">ACFSCZ_13285</name>
</gene>
<dbReference type="RefSeq" id="WP_380774489.1">
    <property type="nucleotide sequence ID" value="NZ_JBHUEO010000040.1"/>
</dbReference>
<keyword evidence="2" id="KW-1185">Reference proteome</keyword>